<keyword evidence="1 3" id="KW-0732">Signal</keyword>
<dbReference type="KEGG" id="acm:AciX9_3956"/>
<sequence length="246" mass="26786">MMRTMRVRLINYGFLLLALLVMATAVSAEAEKPRMAAGGPAGVQALSQQPAQGADSAPNYRVNPGDVLDIAFRWTPEFNQTVTVQPDGHVILTSAGDIKMGGLTLLQVRDLIINASSSKVVNPEVAVTLKDFERPRIAIGGEVVTPGKYDLRQPTTALQAIMLAGGPKDSAQLSQILLFRPMPDGMSEVHRINFHHLDHGKHPPEDIQLKPGDMLLIPRDKLTKIGRYVRTFNLGVYFNPATGAVF</sequence>
<dbReference type="Gene3D" id="3.10.560.10">
    <property type="entry name" value="Outer membrane lipoprotein wza domain like"/>
    <property type="match status" value="1"/>
</dbReference>
<feature type="domain" description="Soluble ligand binding" evidence="5">
    <location>
        <begin position="137"/>
        <end position="187"/>
    </location>
</feature>
<dbReference type="GO" id="GO:0015159">
    <property type="term" value="F:polysaccharide transmembrane transporter activity"/>
    <property type="evidence" value="ECO:0007669"/>
    <property type="project" value="InterPro"/>
</dbReference>
<keyword evidence="7" id="KW-1185">Reference proteome</keyword>
<name>E8X6T2_GRATM</name>
<feature type="region of interest" description="Disordered" evidence="2">
    <location>
        <begin position="37"/>
        <end position="58"/>
    </location>
</feature>
<evidence type="ECO:0000313" key="7">
    <source>
        <dbReference type="Proteomes" id="UP000000343"/>
    </source>
</evidence>
<proteinExistence type="predicted"/>
<feature type="domain" description="Polysaccharide export protein N-terminal" evidence="4">
    <location>
        <begin position="56"/>
        <end position="129"/>
    </location>
</feature>
<protein>
    <submittedName>
        <fullName evidence="6">Polysaccharide export protein</fullName>
    </submittedName>
</protein>
<dbReference type="AlphaFoldDB" id="E8X6T2"/>
<evidence type="ECO:0000256" key="1">
    <source>
        <dbReference type="ARBA" id="ARBA00022729"/>
    </source>
</evidence>
<evidence type="ECO:0000256" key="2">
    <source>
        <dbReference type="SAM" id="MobiDB-lite"/>
    </source>
</evidence>
<dbReference type="PANTHER" id="PTHR33619:SF3">
    <property type="entry name" value="POLYSACCHARIDE EXPORT PROTEIN GFCE-RELATED"/>
    <property type="match status" value="1"/>
</dbReference>
<evidence type="ECO:0000259" key="4">
    <source>
        <dbReference type="Pfam" id="PF02563"/>
    </source>
</evidence>
<dbReference type="HOGENOM" id="CLU_038343_3_1_0"/>
<dbReference type="InterPro" id="IPR049712">
    <property type="entry name" value="Poly_export"/>
</dbReference>
<feature type="signal peptide" evidence="3">
    <location>
        <begin position="1"/>
        <end position="30"/>
    </location>
</feature>
<evidence type="ECO:0000313" key="6">
    <source>
        <dbReference type="EMBL" id="ADW71232.1"/>
    </source>
</evidence>
<evidence type="ECO:0000259" key="5">
    <source>
        <dbReference type="Pfam" id="PF10531"/>
    </source>
</evidence>
<dbReference type="OrthoDB" id="9808421at2"/>
<dbReference type="Pfam" id="PF02563">
    <property type="entry name" value="Poly_export"/>
    <property type="match status" value="1"/>
</dbReference>
<dbReference type="Pfam" id="PF10531">
    <property type="entry name" value="SLBB"/>
    <property type="match status" value="1"/>
</dbReference>
<dbReference type="InterPro" id="IPR019554">
    <property type="entry name" value="Soluble_ligand-bd"/>
</dbReference>
<feature type="chain" id="PRO_5003234460" evidence="3">
    <location>
        <begin position="31"/>
        <end position="246"/>
    </location>
</feature>
<keyword evidence="6" id="KW-0614">Plasmid</keyword>
<organism evidence="7">
    <name type="scientific">Granulicella tundricola (strain ATCC BAA-1859 / DSM 23138 / MP5ACTX9)</name>
    <dbReference type="NCBI Taxonomy" id="1198114"/>
    <lineage>
        <taxon>Bacteria</taxon>
        <taxon>Pseudomonadati</taxon>
        <taxon>Acidobacteriota</taxon>
        <taxon>Terriglobia</taxon>
        <taxon>Terriglobales</taxon>
        <taxon>Acidobacteriaceae</taxon>
        <taxon>Granulicella</taxon>
    </lineage>
</organism>
<accession>E8X6T2</accession>
<dbReference type="InterPro" id="IPR003715">
    <property type="entry name" value="Poly_export_N"/>
</dbReference>
<dbReference type="PANTHER" id="PTHR33619">
    <property type="entry name" value="POLYSACCHARIDE EXPORT PROTEIN GFCE-RELATED"/>
    <property type="match status" value="1"/>
</dbReference>
<geneLocation type="plasmid" evidence="6 7">
    <name>pACIX902</name>
</geneLocation>
<reference evidence="7" key="1">
    <citation type="submission" date="2011-01" db="EMBL/GenBank/DDBJ databases">
        <title>Complete sequence of plasmid2 of Acidobacterium sp. MP5ACTX9.</title>
        <authorList>
            <consortium name="US DOE Joint Genome Institute"/>
            <person name="Lucas S."/>
            <person name="Copeland A."/>
            <person name="Lapidus A."/>
            <person name="Cheng J.-F."/>
            <person name="Goodwin L."/>
            <person name="Pitluck S."/>
            <person name="Teshima H."/>
            <person name="Detter J.C."/>
            <person name="Han C."/>
            <person name="Tapia R."/>
            <person name="Land M."/>
            <person name="Hauser L."/>
            <person name="Kyrpides N."/>
            <person name="Ivanova N."/>
            <person name="Ovchinnikova G."/>
            <person name="Pagani I."/>
            <person name="Rawat S.R."/>
            <person name="Mannisto M."/>
            <person name="Haggblom M.M."/>
            <person name="Woyke T."/>
        </authorList>
    </citation>
    <scope>NUCLEOTIDE SEQUENCE [LARGE SCALE GENOMIC DNA]</scope>
    <source>
        <strain evidence="7">MP5ACTX9</strain>
        <plasmid evidence="7">Plasmid pACIX902</plasmid>
    </source>
</reference>
<gene>
    <name evidence="6" type="ordered locus">AciX9_3956</name>
</gene>
<evidence type="ECO:0000256" key="3">
    <source>
        <dbReference type="SAM" id="SignalP"/>
    </source>
</evidence>
<dbReference type="EMBL" id="CP002482">
    <property type="protein sequence ID" value="ADW71232.1"/>
    <property type="molecule type" value="Genomic_DNA"/>
</dbReference>
<dbReference type="Proteomes" id="UP000000343">
    <property type="component" value="Plasmid pACIX902"/>
</dbReference>